<keyword evidence="2" id="KW-1185">Reference proteome</keyword>
<dbReference type="Proteomes" id="UP001153678">
    <property type="component" value="Unassembled WGS sequence"/>
</dbReference>
<gene>
    <name evidence="1" type="ORF">FWILDA_LOCUS19090</name>
</gene>
<protein>
    <submittedName>
        <fullName evidence="1">5400_t:CDS:1</fullName>
    </submittedName>
</protein>
<comment type="caution">
    <text evidence="1">The sequence shown here is derived from an EMBL/GenBank/DDBJ whole genome shotgun (WGS) entry which is preliminary data.</text>
</comment>
<feature type="non-terminal residue" evidence="1">
    <location>
        <position position="43"/>
    </location>
</feature>
<dbReference type="AlphaFoldDB" id="A0A9W4T9Y7"/>
<proteinExistence type="predicted"/>
<sequence>MTVIINYWFHKVGEFYEMTTFFEVSSENLKSANQSDVSKLFEK</sequence>
<evidence type="ECO:0000313" key="1">
    <source>
        <dbReference type="EMBL" id="CAI2199471.1"/>
    </source>
</evidence>
<reference evidence="1" key="1">
    <citation type="submission" date="2022-08" db="EMBL/GenBank/DDBJ databases">
        <authorList>
            <person name="Kallberg Y."/>
            <person name="Tangrot J."/>
            <person name="Rosling A."/>
        </authorList>
    </citation>
    <scope>NUCLEOTIDE SEQUENCE</scope>
    <source>
        <strain evidence="1">Wild A</strain>
    </source>
</reference>
<evidence type="ECO:0000313" key="2">
    <source>
        <dbReference type="Proteomes" id="UP001153678"/>
    </source>
</evidence>
<accession>A0A9W4T9Y7</accession>
<organism evidence="1 2">
    <name type="scientific">Funneliformis geosporum</name>
    <dbReference type="NCBI Taxonomy" id="1117311"/>
    <lineage>
        <taxon>Eukaryota</taxon>
        <taxon>Fungi</taxon>
        <taxon>Fungi incertae sedis</taxon>
        <taxon>Mucoromycota</taxon>
        <taxon>Glomeromycotina</taxon>
        <taxon>Glomeromycetes</taxon>
        <taxon>Glomerales</taxon>
        <taxon>Glomeraceae</taxon>
        <taxon>Funneliformis</taxon>
    </lineage>
</organism>
<dbReference type="EMBL" id="CAMKVN010021448">
    <property type="protein sequence ID" value="CAI2199471.1"/>
    <property type="molecule type" value="Genomic_DNA"/>
</dbReference>
<name>A0A9W4T9Y7_9GLOM</name>